<evidence type="ECO:0000313" key="2">
    <source>
        <dbReference type="EMBL" id="MCP9766148.1"/>
    </source>
</evidence>
<sequence length="138" mass="15638">MRKGIKITQYSFAAMFIGLLVYANWQPKPLHAYAKDSQLSIYQLKKPATEQDLQRINDELEQVKGISAVAGNTESQMLSVVFHPDEISENDVKTWLAEKNIGFDKADFSIDGPPAAECPVPHEYIMGFQKIKYALNFR</sequence>
<dbReference type="AlphaFoldDB" id="A0AAE3KVG0"/>
<keyword evidence="3" id="KW-1185">Reference proteome</keyword>
<reference evidence="2 3" key="1">
    <citation type="submission" date="2018-11" db="EMBL/GenBank/DDBJ databases">
        <title>Novel bacteria species description.</title>
        <authorList>
            <person name="Han J.-H."/>
        </authorList>
    </citation>
    <scope>NUCLEOTIDE SEQUENCE [LARGE SCALE GENOMIC DNA]</scope>
    <source>
        <strain evidence="2 3">KCTC23259</strain>
    </source>
</reference>
<keyword evidence="1" id="KW-0472">Membrane</keyword>
<dbReference type="RefSeq" id="WP_255039856.1">
    <property type="nucleotide sequence ID" value="NZ_RJUF01000195.1"/>
</dbReference>
<evidence type="ECO:0000313" key="3">
    <source>
        <dbReference type="Proteomes" id="UP001204144"/>
    </source>
</evidence>
<proteinExistence type="predicted"/>
<feature type="transmembrane region" description="Helical" evidence="1">
    <location>
        <begin position="7"/>
        <end position="25"/>
    </location>
</feature>
<evidence type="ECO:0008006" key="4">
    <source>
        <dbReference type="Google" id="ProtNLM"/>
    </source>
</evidence>
<keyword evidence="1" id="KW-0812">Transmembrane</keyword>
<dbReference type="EMBL" id="RJUF01000195">
    <property type="protein sequence ID" value="MCP9766148.1"/>
    <property type="molecule type" value="Genomic_DNA"/>
</dbReference>
<dbReference type="Proteomes" id="UP001204144">
    <property type="component" value="Unassembled WGS sequence"/>
</dbReference>
<evidence type="ECO:0000256" key="1">
    <source>
        <dbReference type="SAM" id="Phobius"/>
    </source>
</evidence>
<protein>
    <recommendedName>
        <fullName evidence="4">Heavy-metal-associated domain-containing protein</fullName>
    </recommendedName>
</protein>
<accession>A0AAE3KVG0</accession>
<comment type="caution">
    <text evidence="2">The sequence shown here is derived from an EMBL/GenBank/DDBJ whole genome shotgun (WGS) entry which is preliminary data.</text>
</comment>
<keyword evidence="1" id="KW-1133">Transmembrane helix</keyword>
<name>A0AAE3KVG0_9BACT</name>
<gene>
    <name evidence="2" type="ORF">EGI31_24690</name>
</gene>
<organism evidence="2 3">
    <name type="scientific">Lacihabitans soyangensis</name>
    <dbReference type="NCBI Taxonomy" id="869394"/>
    <lineage>
        <taxon>Bacteria</taxon>
        <taxon>Pseudomonadati</taxon>
        <taxon>Bacteroidota</taxon>
        <taxon>Cytophagia</taxon>
        <taxon>Cytophagales</taxon>
        <taxon>Leadbetterellaceae</taxon>
        <taxon>Lacihabitans</taxon>
    </lineage>
</organism>